<dbReference type="RefSeq" id="WP_129132363.1">
    <property type="nucleotide sequence ID" value="NZ_SDHW01000006.1"/>
</dbReference>
<dbReference type="Proteomes" id="UP000290204">
    <property type="component" value="Unassembled WGS sequence"/>
</dbReference>
<keyword evidence="1" id="KW-1133">Transmembrane helix</keyword>
<evidence type="ECO:0000313" key="3">
    <source>
        <dbReference type="Proteomes" id="UP000290204"/>
    </source>
</evidence>
<keyword evidence="1" id="KW-0472">Membrane</keyword>
<gene>
    <name evidence="2" type="ORF">ESA94_18180</name>
</gene>
<feature type="transmembrane region" description="Helical" evidence="1">
    <location>
        <begin position="59"/>
        <end position="77"/>
    </location>
</feature>
<proteinExistence type="predicted"/>
<keyword evidence="3" id="KW-1185">Reference proteome</keyword>
<dbReference type="EMBL" id="SDHW01000006">
    <property type="protein sequence ID" value="RXK58560.1"/>
    <property type="molecule type" value="Genomic_DNA"/>
</dbReference>
<keyword evidence="1" id="KW-0812">Transmembrane</keyword>
<protein>
    <submittedName>
        <fullName evidence="2">Uncharacterized protein</fullName>
    </submittedName>
</protein>
<accession>A0A4V1M775</accession>
<evidence type="ECO:0000256" key="1">
    <source>
        <dbReference type="SAM" id="Phobius"/>
    </source>
</evidence>
<feature type="transmembrane region" description="Helical" evidence="1">
    <location>
        <begin position="83"/>
        <end position="102"/>
    </location>
</feature>
<comment type="caution">
    <text evidence="2">The sequence shown here is derived from an EMBL/GenBank/DDBJ whole genome shotgun (WGS) entry which is preliminary data.</text>
</comment>
<organism evidence="2 3">
    <name type="scientific">Lacibacter luteus</name>
    <dbReference type="NCBI Taxonomy" id="2508719"/>
    <lineage>
        <taxon>Bacteria</taxon>
        <taxon>Pseudomonadati</taxon>
        <taxon>Bacteroidota</taxon>
        <taxon>Chitinophagia</taxon>
        <taxon>Chitinophagales</taxon>
        <taxon>Chitinophagaceae</taxon>
        <taxon>Lacibacter</taxon>
    </lineage>
</organism>
<sequence length="120" mass="13558">MYVEVNNKEILLDLYKKKPQPVSLRLSELTREQNLFYEKELNNLVFNCGCASGRSLMRLFFPAVVILIVAGIVLGLLDVKIAVCMGISIMILLGLIGKLQSINTSKMEYRKKILQIVLTI</sequence>
<reference evidence="2 3" key="1">
    <citation type="submission" date="2019-01" db="EMBL/GenBank/DDBJ databases">
        <title>Lacibacter sp. strain TTM-7.</title>
        <authorList>
            <person name="Chen W.-M."/>
        </authorList>
    </citation>
    <scope>NUCLEOTIDE SEQUENCE [LARGE SCALE GENOMIC DNA]</scope>
    <source>
        <strain evidence="2 3">TTM-7</strain>
    </source>
</reference>
<evidence type="ECO:0000313" key="2">
    <source>
        <dbReference type="EMBL" id="RXK58560.1"/>
    </source>
</evidence>
<name>A0A4V1M775_9BACT</name>
<dbReference type="AlphaFoldDB" id="A0A4V1M775"/>